<dbReference type="RefSeq" id="WP_069974254.1">
    <property type="nucleotide sequence ID" value="NZ_CP017269.1"/>
</dbReference>
<sequence>MNSYKGTILVLLSALGFALMPTFALFAYQTGISVTTLLFIRFALASALFFLYIFFKKIPLLLSGKDYFSLFLLGGICYNTMSNLYFSSVKYIPAALAVLILYTYPMMVSILSFLIDRETPSKKVIFSLGISFVGLILVLGTSIGTVSRFGVLLALSAALIYSIYIVVGNRIIRKIPSLIATAFITLFSSIGIFLLGIFSGDLSFHFEASAWIWILGLSLFSTILAIFTFFKGMELLGPTHASILSMAEPLFAILISIALFRDPITIFQVIGGVVVLLGAFLTAKSQEHTAKAQN</sequence>
<dbReference type="InterPro" id="IPR000620">
    <property type="entry name" value="EamA_dom"/>
</dbReference>
<evidence type="ECO:0000256" key="2">
    <source>
        <dbReference type="SAM" id="Phobius"/>
    </source>
</evidence>
<dbReference type="Proteomes" id="UP000095743">
    <property type="component" value="Chromosome"/>
</dbReference>
<feature type="transmembrane region" description="Helical" evidence="2">
    <location>
        <begin position="210"/>
        <end position="230"/>
    </location>
</feature>
<keyword evidence="5" id="KW-1185">Reference proteome</keyword>
<keyword evidence="2" id="KW-1133">Transmembrane helix</keyword>
<evidence type="ECO:0000259" key="3">
    <source>
        <dbReference type="Pfam" id="PF00892"/>
    </source>
</evidence>
<feature type="transmembrane region" description="Helical" evidence="2">
    <location>
        <begin position="242"/>
        <end position="260"/>
    </location>
</feature>
<dbReference type="PANTHER" id="PTHR22911">
    <property type="entry name" value="ACYL-MALONYL CONDENSING ENZYME-RELATED"/>
    <property type="match status" value="1"/>
</dbReference>
<feature type="transmembrane region" description="Helical" evidence="2">
    <location>
        <begin position="266"/>
        <end position="283"/>
    </location>
</feature>
<feature type="transmembrane region" description="Helical" evidence="2">
    <location>
        <begin position="124"/>
        <end position="143"/>
    </location>
</feature>
<dbReference type="GO" id="GO:0016020">
    <property type="term" value="C:membrane"/>
    <property type="evidence" value="ECO:0007669"/>
    <property type="project" value="InterPro"/>
</dbReference>
<dbReference type="Pfam" id="PF00892">
    <property type="entry name" value="EamA"/>
    <property type="match status" value="2"/>
</dbReference>
<protein>
    <submittedName>
        <fullName evidence="4">Permease</fullName>
    </submittedName>
</protein>
<feature type="transmembrane region" description="Helical" evidence="2">
    <location>
        <begin position="149"/>
        <end position="167"/>
    </location>
</feature>
<organism evidence="4 5">
    <name type="scientific">Geosporobacter ferrireducens</name>
    <dbReference type="NCBI Taxonomy" id="1424294"/>
    <lineage>
        <taxon>Bacteria</taxon>
        <taxon>Bacillati</taxon>
        <taxon>Bacillota</taxon>
        <taxon>Clostridia</taxon>
        <taxon>Peptostreptococcales</taxon>
        <taxon>Thermotaleaceae</taxon>
        <taxon>Geosporobacter</taxon>
    </lineage>
</organism>
<dbReference type="EMBL" id="CP017269">
    <property type="protein sequence ID" value="AOT68678.1"/>
    <property type="molecule type" value="Genomic_DNA"/>
</dbReference>
<dbReference type="PANTHER" id="PTHR22911:SF137">
    <property type="entry name" value="SOLUTE CARRIER FAMILY 35 MEMBER G2-RELATED"/>
    <property type="match status" value="1"/>
</dbReference>
<comment type="similarity">
    <text evidence="1">Belongs to the EamA transporter family.</text>
</comment>
<proteinExistence type="inferred from homology"/>
<feature type="transmembrane region" description="Helical" evidence="2">
    <location>
        <begin position="37"/>
        <end position="55"/>
    </location>
</feature>
<feature type="transmembrane region" description="Helical" evidence="2">
    <location>
        <begin position="67"/>
        <end position="86"/>
    </location>
</feature>
<dbReference type="OrthoDB" id="9808556at2"/>
<keyword evidence="2" id="KW-0472">Membrane</keyword>
<feature type="transmembrane region" description="Helical" evidence="2">
    <location>
        <begin position="179"/>
        <end position="198"/>
    </location>
</feature>
<evidence type="ECO:0000313" key="5">
    <source>
        <dbReference type="Proteomes" id="UP000095743"/>
    </source>
</evidence>
<accession>A0A1D8GCP3</accession>
<feature type="domain" description="EamA" evidence="3">
    <location>
        <begin position="5"/>
        <end position="139"/>
    </location>
</feature>
<gene>
    <name evidence="4" type="ORF">Gferi_03250</name>
</gene>
<dbReference type="KEGG" id="gfe:Gferi_03250"/>
<reference evidence="4 5" key="1">
    <citation type="submission" date="2016-09" db="EMBL/GenBank/DDBJ databases">
        <title>Genomic analysis reveals versatility of anaerobic energy metabolism of Geosporobacter ferrireducens IRF9 of phylum Firmicutes.</title>
        <authorList>
            <person name="Kim S.-J."/>
        </authorList>
    </citation>
    <scope>NUCLEOTIDE SEQUENCE [LARGE SCALE GENOMIC DNA]</scope>
    <source>
        <strain evidence="4 5">IRF9</strain>
    </source>
</reference>
<dbReference type="AlphaFoldDB" id="A0A1D8GCP3"/>
<name>A0A1D8GCP3_9FIRM</name>
<dbReference type="InterPro" id="IPR037185">
    <property type="entry name" value="EmrE-like"/>
</dbReference>
<keyword evidence="2" id="KW-0812">Transmembrane</keyword>
<feature type="transmembrane region" description="Helical" evidence="2">
    <location>
        <begin position="92"/>
        <end position="115"/>
    </location>
</feature>
<feature type="domain" description="EamA" evidence="3">
    <location>
        <begin position="149"/>
        <end position="282"/>
    </location>
</feature>
<evidence type="ECO:0000313" key="4">
    <source>
        <dbReference type="EMBL" id="AOT68678.1"/>
    </source>
</evidence>
<dbReference type="SUPFAM" id="SSF103481">
    <property type="entry name" value="Multidrug resistance efflux transporter EmrE"/>
    <property type="match status" value="2"/>
</dbReference>
<evidence type="ECO:0000256" key="1">
    <source>
        <dbReference type="ARBA" id="ARBA00007362"/>
    </source>
</evidence>
<dbReference type="STRING" id="1424294.Gferi_03250"/>